<evidence type="ECO:0000256" key="3">
    <source>
        <dbReference type="ARBA" id="ARBA00023098"/>
    </source>
</evidence>
<dbReference type="InterPro" id="IPR002641">
    <property type="entry name" value="PNPLA_dom"/>
</dbReference>
<dbReference type="Proteomes" id="UP000298517">
    <property type="component" value="Unassembled WGS sequence"/>
</dbReference>
<sequence length="256" mass="28354">MNKEIGLVLSGGGVRAIAHVGFLQVLLENNIKLTRVSGTSAGALVCALYAAGYKTDEMMSFFRETPLLKLSLYALNKPGIMDSEKYIGFFKKYFPEDTFESLKMPLTITATNLLNGKLDYFNSGQLIKPLIASCALPPVFSPIEIDENLYSDGGVLNNFPIEPLKDTCSRILGSFVNPIEEIDKSEINSSMKLMYRVYHIGLDASNIKKFSECDYVFSPKEIDKVGVLDANGIDKAYKIGYESAQKEIETILKSIQ</sequence>
<evidence type="ECO:0000256" key="4">
    <source>
        <dbReference type="PROSITE-ProRule" id="PRU01161"/>
    </source>
</evidence>
<organism evidence="6 7">
    <name type="scientific">Gramella jeungdoensis</name>
    <dbReference type="NCBI Taxonomy" id="708091"/>
    <lineage>
        <taxon>Bacteria</taxon>
        <taxon>Pseudomonadati</taxon>
        <taxon>Bacteroidota</taxon>
        <taxon>Flavobacteriia</taxon>
        <taxon>Flavobacteriales</taxon>
        <taxon>Flavobacteriaceae</taxon>
        <taxon>Christiangramia</taxon>
    </lineage>
</organism>
<accession>A0A4Y8ASB4</accession>
<comment type="caution">
    <text evidence="4">Lacks conserved residue(s) required for the propagation of feature annotation.</text>
</comment>
<dbReference type="GO" id="GO:0016787">
    <property type="term" value="F:hydrolase activity"/>
    <property type="evidence" value="ECO:0007669"/>
    <property type="project" value="UniProtKB-UniRule"/>
</dbReference>
<dbReference type="RefSeq" id="WP_134248488.1">
    <property type="nucleotide sequence ID" value="NZ_SNQI01000003.1"/>
</dbReference>
<dbReference type="Gene3D" id="3.40.1090.10">
    <property type="entry name" value="Cytosolic phospholipase A2 catalytic domain"/>
    <property type="match status" value="1"/>
</dbReference>
<dbReference type="CDD" id="cd07205">
    <property type="entry name" value="Pat_PNPLA6_PNPLA7_NTE1_like"/>
    <property type="match status" value="1"/>
</dbReference>
<dbReference type="OrthoDB" id="9770965at2"/>
<dbReference type="PROSITE" id="PS51635">
    <property type="entry name" value="PNPLA"/>
    <property type="match status" value="1"/>
</dbReference>
<evidence type="ECO:0000313" key="6">
    <source>
        <dbReference type="EMBL" id="TEW74090.1"/>
    </source>
</evidence>
<dbReference type="EMBL" id="SNQI01000003">
    <property type="protein sequence ID" value="TEW74090.1"/>
    <property type="molecule type" value="Genomic_DNA"/>
</dbReference>
<dbReference type="GO" id="GO:0016042">
    <property type="term" value="P:lipid catabolic process"/>
    <property type="evidence" value="ECO:0007669"/>
    <property type="project" value="UniProtKB-UniRule"/>
</dbReference>
<feature type="domain" description="PNPLA" evidence="5">
    <location>
        <begin position="7"/>
        <end position="165"/>
    </location>
</feature>
<reference evidence="6 7" key="1">
    <citation type="journal article" date="2011" name="J. Microbiol.">
        <title>Gramella jeungdoensis sp. nov., isolated from a solar saltern in Korea.</title>
        <authorList>
            <person name="Joung Y."/>
            <person name="Kim H."/>
            <person name="Jang T."/>
            <person name="Ahn T.S."/>
            <person name="Joh K."/>
        </authorList>
    </citation>
    <scope>NUCLEOTIDE SEQUENCE [LARGE SCALE GENOMIC DNA]</scope>
    <source>
        <strain evidence="6 7">KCTC 23123</strain>
    </source>
</reference>
<dbReference type="InterPro" id="IPR050301">
    <property type="entry name" value="NTE"/>
</dbReference>
<keyword evidence="3 4" id="KW-0443">Lipid metabolism</keyword>
<feature type="short sequence motif" description="DGA/G" evidence="4">
    <location>
        <begin position="152"/>
        <end position="154"/>
    </location>
</feature>
<proteinExistence type="predicted"/>
<evidence type="ECO:0000313" key="7">
    <source>
        <dbReference type="Proteomes" id="UP000298517"/>
    </source>
</evidence>
<feature type="active site" description="Nucleophile" evidence="4">
    <location>
        <position position="40"/>
    </location>
</feature>
<dbReference type="AlphaFoldDB" id="A0A4Y8ASB4"/>
<protein>
    <submittedName>
        <fullName evidence="6">Phospholipase</fullName>
    </submittedName>
</protein>
<name>A0A4Y8ASB4_9FLAO</name>
<keyword evidence="2 4" id="KW-0442">Lipid degradation</keyword>
<comment type="caution">
    <text evidence="6">The sequence shown here is derived from an EMBL/GenBank/DDBJ whole genome shotgun (WGS) entry which is preliminary data.</text>
</comment>
<keyword evidence="7" id="KW-1185">Reference proteome</keyword>
<evidence type="ECO:0000256" key="1">
    <source>
        <dbReference type="ARBA" id="ARBA00022801"/>
    </source>
</evidence>
<dbReference type="SUPFAM" id="SSF52151">
    <property type="entry name" value="FabD/lysophospholipase-like"/>
    <property type="match status" value="1"/>
</dbReference>
<dbReference type="InterPro" id="IPR016035">
    <property type="entry name" value="Acyl_Trfase/lysoPLipase"/>
</dbReference>
<keyword evidence="1 4" id="KW-0378">Hydrolase</keyword>
<evidence type="ECO:0000259" key="5">
    <source>
        <dbReference type="PROSITE" id="PS51635"/>
    </source>
</evidence>
<dbReference type="PANTHER" id="PTHR14226:SF29">
    <property type="entry name" value="NEUROPATHY TARGET ESTERASE SWS"/>
    <property type="match status" value="1"/>
</dbReference>
<dbReference type="PANTHER" id="PTHR14226">
    <property type="entry name" value="NEUROPATHY TARGET ESTERASE/SWISS CHEESE D.MELANOGASTER"/>
    <property type="match status" value="1"/>
</dbReference>
<feature type="active site" description="Proton acceptor" evidence="4">
    <location>
        <position position="152"/>
    </location>
</feature>
<evidence type="ECO:0000256" key="2">
    <source>
        <dbReference type="ARBA" id="ARBA00022963"/>
    </source>
</evidence>
<feature type="short sequence motif" description="GXSXG" evidence="4">
    <location>
        <begin position="38"/>
        <end position="42"/>
    </location>
</feature>
<dbReference type="Pfam" id="PF01734">
    <property type="entry name" value="Patatin"/>
    <property type="match status" value="1"/>
</dbReference>
<gene>
    <name evidence="6" type="ORF">E2488_11500</name>
</gene>